<protein>
    <recommendedName>
        <fullName evidence="6">PIG-P domain-containing protein</fullName>
    </recommendedName>
</protein>
<evidence type="ECO:0000256" key="4">
    <source>
        <dbReference type="ARBA" id="ARBA00023136"/>
    </source>
</evidence>
<name>E9FYY4_DAPPU</name>
<dbReference type="STRING" id="6669.E9FYY4"/>
<keyword evidence="2 5" id="KW-0812">Transmembrane</keyword>
<dbReference type="AlphaFoldDB" id="E9FYY4"/>
<reference evidence="7 8" key="1">
    <citation type="journal article" date="2011" name="Science">
        <title>The ecoresponsive genome of Daphnia pulex.</title>
        <authorList>
            <person name="Colbourne J.K."/>
            <person name="Pfrender M.E."/>
            <person name="Gilbert D."/>
            <person name="Thomas W.K."/>
            <person name="Tucker A."/>
            <person name="Oakley T.H."/>
            <person name="Tokishita S."/>
            <person name="Aerts A."/>
            <person name="Arnold G.J."/>
            <person name="Basu M.K."/>
            <person name="Bauer D.J."/>
            <person name="Caceres C.E."/>
            <person name="Carmel L."/>
            <person name="Casola C."/>
            <person name="Choi J.H."/>
            <person name="Detter J.C."/>
            <person name="Dong Q."/>
            <person name="Dusheyko S."/>
            <person name="Eads B.D."/>
            <person name="Frohlich T."/>
            <person name="Geiler-Samerotte K.A."/>
            <person name="Gerlach D."/>
            <person name="Hatcher P."/>
            <person name="Jogdeo S."/>
            <person name="Krijgsveld J."/>
            <person name="Kriventseva E.V."/>
            <person name="Kultz D."/>
            <person name="Laforsch C."/>
            <person name="Lindquist E."/>
            <person name="Lopez J."/>
            <person name="Manak J.R."/>
            <person name="Muller J."/>
            <person name="Pangilinan J."/>
            <person name="Patwardhan R.P."/>
            <person name="Pitluck S."/>
            <person name="Pritham E.J."/>
            <person name="Rechtsteiner A."/>
            <person name="Rho M."/>
            <person name="Rogozin I.B."/>
            <person name="Sakarya O."/>
            <person name="Salamov A."/>
            <person name="Schaack S."/>
            <person name="Shapiro H."/>
            <person name="Shiga Y."/>
            <person name="Skalitzky C."/>
            <person name="Smith Z."/>
            <person name="Souvorov A."/>
            <person name="Sung W."/>
            <person name="Tang Z."/>
            <person name="Tsuchiya D."/>
            <person name="Tu H."/>
            <person name="Vos H."/>
            <person name="Wang M."/>
            <person name="Wolf Y.I."/>
            <person name="Yamagata H."/>
            <person name="Yamada T."/>
            <person name="Ye Y."/>
            <person name="Shaw J.R."/>
            <person name="Andrews J."/>
            <person name="Crease T.J."/>
            <person name="Tang H."/>
            <person name="Lucas S.M."/>
            <person name="Robertson H.M."/>
            <person name="Bork P."/>
            <person name="Koonin E.V."/>
            <person name="Zdobnov E.M."/>
            <person name="Grigoriev I.V."/>
            <person name="Lynch M."/>
            <person name="Boore J.L."/>
        </authorList>
    </citation>
    <scope>NUCLEOTIDE SEQUENCE [LARGE SCALE GENOMIC DNA]</scope>
</reference>
<keyword evidence="4 5" id="KW-0472">Membrane</keyword>
<proteinExistence type="predicted"/>
<organism evidence="7 8">
    <name type="scientific">Daphnia pulex</name>
    <name type="common">Water flea</name>
    <dbReference type="NCBI Taxonomy" id="6669"/>
    <lineage>
        <taxon>Eukaryota</taxon>
        <taxon>Metazoa</taxon>
        <taxon>Ecdysozoa</taxon>
        <taxon>Arthropoda</taxon>
        <taxon>Crustacea</taxon>
        <taxon>Branchiopoda</taxon>
        <taxon>Diplostraca</taxon>
        <taxon>Cladocera</taxon>
        <taxon>Anomopoda</taxon>
        <taxon>Daphniidae</taxon>
        <taxon>Daphnia</taxon>
    </lineage>
</organism>
<dbReference type="FunCoup" id="E9FYY4">
    <property type="interactions" value="70"/>
</dbReference>
<feature type="domain" description="PIG-P" evidence="6">
    <location>
        <begin position="31"/>
        <end position="139"/>
    </location>
</feature>
<evidence type="ECO:0000313" key="7">
    <source>
        <dbReference type="EMBL" id="EFX87614.1"/>
    </source>
</evidence>
<dbReference type="EMBL" id="GL732527">
    <property type="protein sequence ID" value="EFX87614.1"/>
    <property type="molecule type" value="Genomic_DNA"/>
</dbReference>
<evidence type="ECO:0000256" key="3">
    <source>
        <dbReference type="ARBA" id="ARBA00022989"/>
    </source>
</evidence>
<dbReference type="GO" id="GO:0005783">
    <property type="term" value="C:endoplasmic reticulum"/>
    <property type="evidence" value="ECO:0000318"/>
    <property type="project" value="GO_Central"/>
</dbReference>
<keyword evidence="3 5" id="KW-1133">Transmembrane helix</keyword>
<dbReference type="Pfam" id="PF08510">
    <property type="entry name" value="PIG-P"/>
    <property type="match status" value="1"/>
</dbReference>
<dbReference type="Proteomes" id="UP000000305">
    <property type="component" value="Unassembled WGS sequence"/>
</dbReference>
<accession>E9FYY4</accession>
<sequence>MNLHLLISSLRMSLKDLSGPSETKNTPAPYRAIYGFVLWLVSYVFLIIYIVWAFISEEWLHVFGLTYWPQKYWAVAIPAYIFTGILLFGFVIYPSINLLITPPLNDLRTVLDENCAFTAGRGIAPITDVPLIEVCENLYL</sequence>
<dbReference type="eggNOG" id="KOG2257">
    <property type="taxonomic scope" value="Eukaryota"/>
</dbReference>
<dbReference type="GO" id="GO:0016020">
    <property type="term" value="C:membrane"/>
    <property type="evidence" value="ECO:0007669"/>
    <property type="project" value="UniProtKB-SubCell"/>
</dbReference>
<evidence type="ECO:0000313" key="8">
    <source>
        <dbReference type="Proteomes" id="UP000000305"/>
    </source>
</evidence>
<gene>
    <name evidence="7" type="ORF">DAPPUDRAFT_306437</name>
</gene>
<dbReference type="InParanoid" id="E9FYY4"/>
<evidence type="ECO:0000256" key="1">
    <source>
        <dbReference type="ARBA" id="ARBA00004141"/>
    </source>
</evidence>
<dbReference type="KEGG" id="dpx:DAPPUDRAFT_306437"/>
<dbReference type="InterPro" id="IPR052263">
    <property type="entry name" value="GPI_Anchor_Biosynth"/>
</dbReference>
<keyword evidence="8" id="KW-1185">Reference proteome</keyword>
<dbReference type="PhylomeDB" id="E9FYY4"/>
<comment type="subcellular location">
    <subcellularLocation>
        <location evidence="1">Membrane</location>
        <topology evidence="1">Multi-pass membrane protein</topology>
    </subcellularLocation>
</comment>
<dbReference type="HOGENOM" id="CLU_081616_2_1_1"/>
<dbReference type="PANTHER" id="PTHR46346">
    <property type="entry name" value="PHOSPHATIDYLINOSITOL N-ACETYLGLUCOSAMINYLTRANSFERASE SUBUNIT P"/>
    <property type="match status" value="1"/>
</dbReference>
<dbReference type="PANTHER" id="PTHR46346:SF1">
    <property type="entry name" value="PHOSPHATIDYLINOSITOL N-ACETYLGLUCOSAMINYLTRANSFERASE SUBUNIT P"/>
    <property type="match status" value="1"/>
</dbReference>
<evidence type="ECO:0000259" key="6">
    <source>
        <dbReference type="Pfam" id="PF08510"/>
    </source>
</evidence>
<dbReference type="InterPro" id="IPR013717">
    <property type="entry name" value="PIG-P"/>
</dbReference>
<dbReference type="GO" id="GO:0006506">
    <property type="term" value="P:GPI anchor biosynthetic process"/>
    <property type="evidence" value="ECO:0000318"/>
    <property type="project" value="GO_Central"/>
</dbReference>
<evidence type="ECO:0000256" key="5">
    <source>
        <dbReference type="SAM" id="Phobius"/>
    </source>
</evidence>
<feature type="transmembrane region" description="Helical" evidence="5">
    <location>
        <begin position="72"/>
        <end position="93"/>
    </location>
</feature>
<dbReference type="OrthoDB" id="690928at2759"/>
<feature type="transmembrane region" description="Helical" evidence="5">
    <location>
        <begin position="32"/>
        <end position="52"/>
    </location>
</feature>
<evidence type="ECO:0000256" key="2">
    <source>
        <dbReference type="ARBA" id="ARBA00022692"/>
    </source>
</evidence>